<evidence type="ECO:0000256" key="4">
    <source>
        <dbReference type="ARBA" id="ARBA00023128"/>
    </source>
</evidence>
<dbReference type="SUPFAM" id="SSF54768">
    <property type="entry name" value="dsRNA-binding domain-like"/>
    <property type="match status" value="1"/>
</dbReference>
<dbReference type="GO" id="GO:0005743">
    <property type="term" value="C:mitochondrial inner membrane"/>
    <property type="evidence" value="ECO:0007669"/>
    <property type="project" value="UniProtKB-ARBA"/>
</dbReference>
<dbReference type="GO" id="GO:0003735">
    <property type="term" value="F:structural constituent of ribosome"/>
    <property type="evidence" value="ECO:0007669"/>
    <property type="project" value="UniProtKB-UniRule"/>
</dbReference>
<evidence type="ECO:0000256" key="3">
    <source>
        <dbReference type="ARBA" id="ARBA00022980"/>
    </source>
</evidence>
<keyword evidence="4" id="KW-0496">Mitochondrion</keyword>
<evidence type="ECO:0000259" key="11">
    <source>
        <dbReference type="PROSITE" id="PS50881"/>
    </source>
</evidence>
<dbReference type="InterPro" id="IPR005324">
    <property type="entry name" value="Ribosomal_uS5_C"/>
</dbReference>
<dbReference type="FunFam" id="3.30.160.20:FF:000022">
    <property type="entry name" value="28S ribosomal protein S5, mitochondrial"/>
    <property type="match status" value="1"/>
</dbReference>
<evidence type="ECO:0000256" key="9">
    <source>
        <dbReference type="RuleBase" id="RU003823"/>
    </source>
</evidence>
<feature type="compositionally biased region" description="Polar residues" evidence="10">
    <location>
        <begin position="89"/>
        <end position="98"/>
    </location>
</feature>
<evidence type="ECO:0000256" key="1">
    <source>
        <dbReference type="ARBA" id="ARBA00004173"/>
    </source>
</evidence>
<dbReference type="Gene3D" id="3.30.160.20">
    <property type="match status" value="1"/>
</dbReference>
<sequence length="412" mass="43077">MVSMPSSSSLRRCFQGLSLSAHASSSSLRPTAARFTTSSRLSADEGSSRSTPPASESSSPSPSSPASSSKPTDPASATSPTERAPIGQPSRSNRTKSQPEVLAEGVTGESGGQNTANTGPPRRVARSSGSSSSRSEPSQPMNFSDLSAFPSILHIPHPIIDSGEVLTNAPSADSPYGSTVTIYNNPKHFRPSPMSASDIAQGDVATTEGGEGDAVENILAEETPLGAAEIRKFHRHILVMRRVVRMTGKGKIPSMSAVMVVGNGKGMVGFGMGKDENASTASQKAYKDAVKKMDFVKRFENRTIHRSVVGEWGATKVHMRPRPPGFGLRVPPAVHAIARSSGITDLSASITGSTNPINVCKAVLSALLSGAGPTGMGDGLGGSARRQDLGEGAKTLEDLEIERGRRYRVVRS</sequence>
<proteinExistence type="inferred from homology"/>
<accession>A0A316U044</accession>
<evidence type="ECO:0000256" key="8">
    <source>
        <dbReference type="PROSITE-ProRule" id="PRU00268"/>
    </source>
</evidence>
<feature type="domain" description="S5 DRBM" evidence="11">
    <location>
        <begin position="233"/>
        <end position="296"/>
    </location>
</feature>
<evidence type="ECO:0000256" key="5">
    <source>
        <dbReference type="ARBA" id="ARBA00023274"/>
    </source>
</evidence>
<evidence type="ECO:0000256" key="7">
    <source>
        <dbReference type="ARBA" id="ARBA00041606"/>
    </source>
</evidence>
<gene>
    <name evidence="12" type="ORF">BCV69DRAFT_284765</name>
</gene>
<keyword evidence="3 8" id="KW-0689">Ribosomal protein</keyword>
<name>A0A316U044_9BASI</name>
<organism evidence="12 13">
    <name type="scientific">Pseudomicrostroma glucosiphilum</name>
    <dbReference type="NCBI Taxonomy" id="1684307"/>
    <lineage>
        <taxon>Eukaryota</taxon>
        <taxon>Fungi</taxon>
        <taxon>Dikarya</taxon>
        <taxon>Basidiomycota</taxon>
        <taxon>Ustilaginomycotina</taxon>
        <taxon>Exobasidiomycetes</taxon>
        <taxon>Microstromatales</taxon>
        <taxon>Microstromatales incertae sedis</taxon>
        <taxon>Pseudomicrostroma</taxon>
    </lineage>
</organism>
<keyword evidence="5 8" id="KW-0687">Ribonucleoprotein</keyword>
<dbReference type="GeneID" id="37014897"/>
<dbReference type="InterPro" id="IPR014721">
    <property type="entry name" value="Ribsml_uS5_D2-typ_fold_subgr"/>
</dbReference>
<dbReference type="InterPro" id="IPR000851">
    <property type="entry name" value="Ribosomal_uS5"/>
</dbReference>
<keyword evidence="13" id="KW-1185">Reference proteome</keyword>
<dbReference type="InterPro" id="IPR013810">
    <property type="entry name" value="Ribosomal_uS5_N"/>
</dbReference>
<comment type="similarity">
    <text evidence="2 9">Belongs to the universal ribosomal protein uS5 family.</text>
</comment>
<dbReference type="FunFam" id="3.30.230.10:FF:000002">
    <property type="entry name" value="30S ribosomal protein S5"/>
    <property type="match status" value="1"/>
</dbReference>
<evidence type="ECO:0000313" key="13">
    <source>
        <dbReference type="Proteomes" id="UP000245942"/>
    </source>
</evidence>
<dbReference type="GO" id="GO:0005763">
    <property type="term" value="C:mitochondrial small ribosomal subunit"/>
    <property type="evidence" value="ECO:0007669"/>
    <property type="project" value="UniProtKB-ARBA"/>
</dbReference>
<dbReference type="EMBL" id="KZ819334">
    <property type="protein sequence ID" value="PWN18782.1"/>
    <property type="molecule type" value="Genomic_DNA"/>
</dbReference>
<evidence type="ECO:0000256" key="10">
    <source>
        <dbReference type="SAM" id="MobiDB-lite"/>
    </source>
</evidence>
<dbReference type="Pfam" id="PF03719">
    <property type="entry name" value="Ribosomal_S5_C"/>
    <property type="match status" value="1"/>
</dbReference>
<protein>
    <recommendedName>
        <fullName evidence="6">Small ribosomal subunit protein uS5m</fullName>
    </recommendedName>
    <alternativeName>
        <fullName evidence="7">28S ribosomal protein S5, mitochondrial</fullName>
    </alternativeName>
</protein>
<evidence type="ECO:0000256" key="2">
    <source>
        <dbReference type="ARBA" id="ARBA00008945"/>
    </source>
</evidence>
<dbReference type="Gene3D" id="3.30.230.10">
    <property type="match status" value="1"/>
</dbReference>
<dbReference type="InterPro" id="IPR020568">
    <property type="entry name" value="Ribosomal_Su5_D2-typ_SF"/>
</dbReference>
<feature type="compositionally biased region" description="Low complexity" evidence="10">
    <location>
        <begin position="120"/>
        <end position="140"/>
    </location>
</feature>
<dbReference type="PROSITE" id="PS50881">
    <property type="entry name" value="S5_DSRBD"/>
    <property type="match status" value="1"/>
</dbReference>
<dbReference type="Proteomes" id="UP000245942">
    <property type="component" value="Unassembled WGS sequence"/>
</dbReference>
<evidence type="ECO:0000313" key="12">
    <source>
        <dbReference type="EMBL" id="PWN18782.1"/>
    </source>
</evidence>
<dbReference type="PANTHER" id="PTHR48277">
    <property type="entry name" value="MITOCHONDRIAL RIBOSOMAL PROTEIN S5"/>
    <property type="match status" value="1"/>
</dbReference>
<feature type="compositionally biased region" description="Low complexity" evidence="10">
    <location>
        <begin position="48"/>
        <end position="81"/>
    </location>
</feature>
<dbReference type="PANTHER" id="PTHR48277:SF1">
    <property type="entry name" value="MITOCHONDRIAL RIBOSOMAL PROTEIN S5"/>
    <property type="match status" value="1"/>
</dbReference>
<dbReference type="Pfam" id="PF00333">
    <property type="entry name" value="Ribosomal_S5"/>
    <property type="match status" value="1"/>
</dbReference>
<dbReference type="GO" id="GO:0003723">
    <property type="term" value="F:RNA binding"/>
    <property type="evidence" value="ECO:0007669"/>
    <property type="project" value="InterPro"/>
</dbReference>
<dbReference type="STRING" id="1684307.A0A316U044"/>
<dbReference type="AlphaFoldDB" id="A0A316U044"/>
<reference evidence="12 13" key="1">
    <citation type="journal article" date="2018" name="Mol. Biol. Evol.">
        <title>Broad Genomic Sampling Reveals a Smut Pathogenic Ancestry of the Fungal Clade Ustilaginomycotina.</title>
        <authorList>
            <person name="Kijpornyongpan T."/>
            <person name="Mondo S.J."/>
            <person name="Barry K."/>
            <person name="Sandor L."/>
            <person name="Lee J."/>
            <person name="Lipzen A."/>
            <person name="Pangilinan J."/>
            <person name="LaButti K."/>
            <person name="Hainaut M."/>
            <person name="Henrissat B."/>
            <person name="Grigoriev I.V."/>
            <person name="Spatafora J.W."/>
            <person name="Aime M.C."/>
        </authorList>
    </citation>
    <scope>NUCLEOTIDE SEQUENCE [LARGE SCALE GENOMIC DNA]</scope>
    <source>
        <strain evidence="12 13">MCA 4718</strain>
    </source>
</reference>
<evidence type="ECO:0000256" key="6">
    <source>
        <dbReference type="ARBA" id="ARBA00039335"/>
    </source>
</evidence>
<feature type="region of interest" description="Disordered" evidence="10">
    <location>
        <begin position="20"/>
        <end position="145"/>
    </location>
</feature>
<dbReference type="SUPFAM" id="SSF54211">
    <property type="entry name" value="Ribosomal protein S5 domain 2-like"/>
    <property type="match status" value="1"/>
</dbReference>
<dbReference type="OrthoDB" id="309483at2759"/>
<comment type="subcellular location">
    <subcellularLocation>
        <location evidence="1">Mitochondrion</location>
    </subcellularLocation>
</comment>
<dbReference type="RefSeq" id="XP_025345942.1">
    <property type="nucleotide sequence ID" value="XM_025493163.1"/>
</dbReference>
<dbReference type="GO" id="GO:0006412">
    <property type="term" value="P:translation"/>
    <property type="evidence" value="ECO:0007669"/>
    <property type="project" value="InterPro"/>
</dbReference>